<protein>
    <recommendedName>
        <fullName evidence="4">YbjN domain-containing protein</fullName>
    </recommendedName>
</protein>
<feature type="compositionally biased region" description="Basic and acidic residues" evidence="1">
    <location>
        <begin position="1"/>
        <end position="15"/>
    </location>
</feature>
<evidence type="ECO:0000313" key="2">
    <source>
        <dbReference type="EMBL" id="AIG64068.1"/>
    </source>
</evidence>
<reference evidence="2 3" key="1">
    <citation type="submission" date="2014-07" db="EMBL/GenBank/DDBJ databases">
        <title>Complete genome sequence of Corynebacterium atypicum DSM 44849: identifiction of the mycolic acid biosynthesis genes.</title>
        <authorList>
            <person name="Tippelt A."/>
            <person name="Mollmann S."/>
            <person name="Albersmeier A."/>
            <person name="Jaenicke S."/>
            <person name="Ruckert C."/>
            <person name="Tauch A."/>
        </authorList>
    </citation>
    <scope>NUCLEOTIDE SEQUENCE [LARGE SCALE GENOMIC DNA]</scope>
    <source>
        <strain evidence="2 3">R2070</strain>
    </source>
</reference>
<gene>
    <name evidence="2" type="ORF">CATYP_04845</name>
</gene>
<dbReference type="InterPro" id="IPR019660">
    <property type="entry name" value="Put_sensory_transdc_reg_YbjN"/>
</dbReference>
<evidence type="ECO:0000313" key="3">
    <source>
        <dbReference type="Proteomes" id="UP000028504"/>
    </source>
</evidence>
<organism evidence="2 3">
    <name type="scientific">Corynebacterium atypicum</name>
    <dbReference type="NCBI Taxonomy" id="191610"/>
    <lineage>
        <taxon>Bacteria</taxon>
        <taxon>Bacillati</taxon>
        <taxon>Actinomycetota</taxon>
        <taxon>Actinomycetes</taxon>
        <taxon>Mycobacteriales</taxon>
        <taxon>Corynebacteriaceae</taxon>
        <taxon>Corynebacterium</taxon>
    </lineage>
</organism>
<sequence length="169" mass="18763">MSETDPENKPADPQRADSVPVTPVDSASVCQALERMDLRYQVREYSGNPHMDLVLTGFVDAAISFLCIDGELRCEARWRGEVPDAQAARVLETTRTLNEANFIPALFVTEGFEANTLAVVARARMPIATGLTTEQLDNFLVFYLRQTVSAFATLARVFPESVDWQDPHA</sequence>
<dbReference type="Proteomes" id="UP000028504">
    <property type="component" value="Chromosome"/>
</dbReference>
<proteinExistence type="predicted"/>
<dbReference type="Pfam" id="PF10722">
    <property type="entry name" value="YbjN"/>
    <property type="match status" value="1"/>
</dbReference>
<evidence type="ECO:0008006" key="4">
    <source>
        <dbReference type="Google" id="ProtNLM"/>
    </source>
</evidence>
<accession>A0ABN4DCK1</accession>
<name>A0ABN4DCK1_9CORY</name>
<dbReference type="EMBL" id="CP008944">
    <property type="protein sequence ID" value="AIG64068.1"/>
    <property type="molecule type" value="Genomic_DNA"/>
</dbReference>
<keyword evidence="3" id="KW-1185">Reference proteome</keyword>
<evidence type="ECO:0000256" key="1">
    <source>
        <dbReference type="SAM" id="MobiDB-lite"/>
    </source>
</evidence>
<dbReference type="RefSeq" id="WP_038605298.1">
    <property type="nucleotide sequence ID" value="NZ_CP008944.1"/>
</dbReference>
<feature type="region of interest" description="Disordered" evidence="1">
    <location>
        <begin position="1"/>
        <end position="23"/>
    </location>
</feature>